<evidence type="ECO:0000259" key="2">
    <source>
        <dbReference type="Pfam" id="PF05170"/>
    </source>
</evidence>
<organism evidence="3 4">
    <name type="scientific">Alkalimarinus alittae</name>
    <dbReference type="NCBI Taxonomy" id="2961619"/>
    <lineage>
        <taxon>Bacteria</taxon>
        <taxon>Pseudomonadati</taxon>
        <taxon>Pseudomonadota</taxon>
        <taxon>Gammaproteobacteria</taxon>
        <taxon>Alteromonadales</taxon>
        <taxon>Alteromonadaceae</taxon>
        <taxon>Alkalimarinus</taxon>
    </lineage>
</organism>
<protein>
    <submittedName>
        <fullName evidence="3">AsmA family protein</fullName>
    </submittedName>
</protein>
<proteinExistence type="predicted"/>
<evidence type="ECO:0000256" key="1">
    <source>
        <dbReference type="SAM" id="MobiDB-lite"/>
    </source>
</evidence>
<dbReference type="Pfam" id="PF05170">
    <property type="entry name" value="AsmA"/>
    <property type="match status" value="1"/>
</dbReference>
<evidence type="ECO:0000313" key="3">
    <source>
        <dbReference type="EMBL" id="UZE97023.1"/>
    </source>
</evidence>
<feature type="domain" description="AsmA" evidence="2">
    <location>
        <begin position="2"/>
        <end position="619"/>
    </location>
</feature>
<evidence type="ECO:0000313" key="4">
    <source>
        <dbReference type="Proteomes" id="UP001163739"/>
    </source>
</evidence>
<dbReference type="InterPro" id="IPR007844">
    <property type="entry name" value="AsmA"/>
</dbReference>
<dbReference type="EMBL" id="CP100390">
    <property type="protein sequence ID" value="UZE97023.1"/>
    <property type="molecule type" value="Genomic_DNA"/>
</dbReference>
<accession>A0ABY6N4J3</accession>
<gene>
    <name evidence="3" type="ORF">NKI27_04550</name>
</gene>
<dbReference type="InterPro" id="IPR052894">
    <property type="entry name" value="AsmA-related"/>
</dbReference>
<sequence>MRILKTTIFALLGLIALLVLAVIVITATIDPNDYKTDIESVVAKNTTLTLTIDGDLGWSFIPLGIDVNNVTLEHADGSPFSKLNQLTAQVGFLSLLKFNPQVHKIILDGLEVTLVKNEQGEASWENITAKKDVSTQSASTEQQTNTKETEKSLPLDSNEDQASKKALNLEIEEIAITNTTIHYTDKQSNQSASLKDFNLLANSISFGNEFPLNIQFKVSNSNPQLDVAAKINAALTIDSSMKLVEVKDLKSDYTLAGTPFNGKAVSASLNANGIMADLTKDTVSLNKIALAFANLSLNSDLDISNLSGQPQLNGTLNIQDFSLQALLASVGQPKIETADPEVLKKLGFSTEIKGSAEDLKLNKVLIKLDDTNYTGIVNYRSAGQFVAANIKGSELNVDRYLPPVEDPVTQAAGTIASSASNDRAASKGNKPAKNNDPEPQLLPLEAIRSLNLDISFIQQTLIAKNLKLNDLTFFMKANNGVINVSKVSGNLYEGNFDVNAKIDASSDNPAWSINKTVNNIQIMPLLKDFQDIEIISGGINLKANVKTAGNTISALRGAAKGSANFDFDKGALHGFNLNKLACEGFALINRDKVTKSDWEKKSDFQAMKGNITIDGNTFTNNNLTAAMGGLALIGKGVIDAEMLSVNYGVDLKAVGDLGDNACRVNEKVKDLAIPVICKGSLSEDPAKLCKLDSSRVQELVTAAGKKELKRKANKEVDKQLDKYLGDDKSETKKGVKNLIKGLF</sequence>
<dbReference type="RefSeq" id="WP_265048504.1">
    <property type="nucleotide sequence ID" value="NZ_CP100390.1"/>
</dbReference>
<feature type="region of interest" description="Disordered" evidence="1">
    <location>
        <begin position="415"/>
        <end position="439"/>
    </location>
</feature>
<dbReference type="PANTHER" id="PTHR30441">
    <property type="entry name" value="DUF748 DOMAIN-CONTAINING PROTEIN"/>
    <property type="match status" value="1"/>
</dbReference>
<feature type="region of interest" description="Disordered" evidence="1">
    <location>
        <begin position="126"/>
        <end position="160"/>
    </location>
</feature>
<reference evidence="3" key="1">
    <citation type="submission" date="2022-06" db="EMBL/GenBank/DDBJ databases">
        <title>Alkalimarinus sp. nov., isolated from gut of a Alitta virens.</title>
        <authorList>
            <person name="Yang A.I."/>
            <person name="Shin N.-R."/>
        </authorList>
    </citation>
    <scope>NUCLEOTIDE SEQUENCE</scope>
    <source>
        <strain evidence="3">A2M4</strain>
    </source>
</reference>
<dbReference type="Proteomes" id="UP001163739">
    <property type="component" value="Chromosome"/>
</dbReference>
<keyword evidence="4" id="KW-1185">Reference proteome</keyword>
<dbReference type="PANTHER" id="PTHR30441:SF4">
    <property type="entry name" value="PROTEIN ASMA"/>
    <property type="match status" value="1"/>
</dbReference>
<name>A0ABY6N4J3_9ALTE</name>